<feature type="region of interest" description="Disordered" evidence="1">
    <location>
        <begin position="25"/>
        <end position="45"/>
    </location>
</feature>
<comment type="caution">
    <text evidence="2">The sequence shown here is derived from an EMBL/GenBank/DDBJ whole genome shotgun (WGS) entry which is preliminary data.</text>
</comment>
<keyword evidence="3" id="KW-1185">Reference proteome</keyword>
<evidence type="ECO:0000313" key="2">
    <source>
        <dbReference type="EMBL" id="KAK7496033.1"/>
    </source>
</evidence>
<reference evidence="2 3" key="1">
    <citation type="journal article" date="2023" name="Sci. Data">
        <title>Genome assembly of the Korean intertidal mud-creeper Batillaria attramentaria.</title>
        <authorList>
            <person name="Patra A.K."/>
            <person name="Ho P.T."/>
            <person name="Jun S."/>
            <person name="Lee S.J."/>
            <person name="Kim Y."/>
            <person name="Won Y.J."/>
        </authorList>
    </citation>
    <scope>NUCLEOTIDE SEQUENCE [LARGE SCALE GENOMIC DNA]</scope>
    <source>
        <strain evidence="2">Wonlab-2016</strain>
    </source>
</reference>
<proteinExistence type="predicted"/>
<feature type="region of interest" description="Disordered" evidence="1">
    <location>
        <begin position="58"/>
        <end position="84"/>
    </location>
</feature>
<dbReference type="AlphaFoldDB" id="A0ABD0L9Z7"/>
<dbReference type="Proteomes" id="UP001519460">
    <property type="component" value="Unassembled WGS sequence"/>
</dbReference>
<gene>
    <name evidence="2" type="ORF">BaRGS_00012734</name>
</gene>
<evidence type="ECO:0000256" key="1">
    <source>
        <dbReference type="SAM" id="MobiDB-lite"/>
    </source>
</evidence>
<sequence length="106" mass="11554">MRLGPACNGVVEIRLFPPLLMTHPGRQAPRSAENRIVSPCPPSGAVSRARRHLKKFTDAWQRSSDGHSLSHAAERAREEPDNAASMVNSIKISAIVTDDIDCTVPE</sequence>
<evidence type="ECO:0000313" key="3">
    <source>
        <dbReference type="Proteomes" id="UP001519460"/>
    </source>
</evidence>
<dbReference type="EMBL" id="JACVVK020000070">
    <property type="protein sequence ID" value="KAK7496033.1"/>
    <property type="molecule type" value="Genomic_DNA"/>
</dbReference>
<accession>A0ABD0L9Z7</accession>
<protein>
    <submittedName>
        <fullName evidence="2">Uncharacterized protein</fullName>
    </submittedName>
</protein>
<organism evidence="2 3">
    <name type="scientific">Batillaria attramentaria</name>
    <dbReference type="NCBI Taxonomy" id="370345"/>
    <lineage>
        <taxon>Eukaryota</taxon>
        <taxon>Metazoa</taxon>
        <taxon>Spiralia</taxon>
        <taxon>Lophotrochozoa</taxon>
        <taxon>Mollusca</taxon>
        <taxon>Gastropoda</taxon>
        <taxon>Caenogastropoda</taxon>
        <taxon>Sorbeoconcha</taxon>
        <taxon>Cerithioidea</taxon>
        <taxon>Batillariidae</taxon>
        <taxon>Batillaria</taxon>
    </lineage>
</organism>
<name>A0ABD0L9Z7_9CAEN</name>